<protein>
    <recommendedName>
        <fullName evidence="2">Zinc finger GRF-type domain-containing protein</fullName>
    </recommendedName>
</protein>
<dbReference type="EMBL" id="RXGB01000791">
    <property type="protein sequence ID" value="TMX01704.1"/>
    <property type="molecule type" value="Genomic_DNA"/>
</dbReference>
<evidence type="ECO:0008006" key="2">
    <source>
        <dbReference type="Google" id="ProtNLM"/>
    </source>
</evidence>
<comment type="caution">
    <text evidence="1">The sequence shown here is derived from an EMBL/GenBank/DDBJ whole genome shotgun (WGS) entry which is preliminary data.</text>
</comment>
<gene>
    <name evidence="1" type="ORF">EJD97_023870</name>
</gene>
<reference evidence="1" key="1">
    <citation type="submission" date="2019-05" db="EMBL/GenBank/DDBJ databases">
        <title>The de novo reference genome and transcriptome assemblies of the wild tomato species Solanum chilense.</title>
        <authorList>
            <person name="Stam R."/>
            <person name="Nosenko T."/>
            <person name="Hoerger A.C."/>
            <person name="Stephan W."/>
            <person name="Seidel M.A."/>
            <person name="Kuhn J.M.M."/>
            <person name="Haberer G."/>
            <person name="Tellier A."/>
        </authorList>
    </citation>
    <scope>NUCLEOTIDE SEQUENCE</scope>
    <source>
        <tissue evidence="1">Mature leaves</tissue>
    </source>
</reference>
<organism evidence="1">
    <name type="scientific">Solanum chilense</name>
    <name type="common">Tomato</name>
    <name type="synonym">Lycopersicon chilense</name>
    <dbReference type="NCBI Taxonomy" id="4083"/>
    <lineage>
        <taxon>Eukaryota</taxon>
        <taxon>Viridiplantae</taxon>
        <taxon>Streptophyta</taxon>
        <taxon>Embryophyta</taxon>
        <taxon>Tracheophyta</taxon>
        <taxon>Spermatophyta</taxon>
        <taxon>Magnoliopsida</taxon>
        <taxon>eudicotyledons</taxon>
        <taxon>Gunneridae</taxon>
        <taxon>Pentapetalae</taxon>
        <taxon>asterids</taxon>
        <taxon>lamiids</taxon>
        <taxon>Solanales</taxon>
        <taxon>Solanaceae</taxon>
        <taxon>Solanoideae</taxon>
        <taxon>Solaneae</taxon>
        <taxon>Solanum</taxon>
        <taxon>Solanum subgen. Lycopersicon</taxon>
    </lineage>
</organism>
<dbReference type="AlphaFoldDB" id="A0A6N2C9X2"/>
<sequence length="100" mass="11644">MSTAILSRICDDENDTMLNVKMYCKNGDLLSMQTSWSKDNPGRRFWSCPRYRRIHETSLNGGIVKILIYDPRSLFSDWRTKLRSWTLLMKVISKEVPNGG</sequence>
<accession>A0A6N2C9X2</accession>
<evidence type="ECO:0000313" key="1">
    <source>
        <dbReference type="EMBL" id="TMX01704.1"/>
    </source>
</evidence>
<proteinExistence type="predicted"/>
<name>A0A6N2C9X2_SOLCI</name>